<evidence type="ECO:0000313" key="6">
    <source>
        <dbReference type="EMBL" id="TCO79682.1"/>
    </source>
</evidence>
<feature type="domain" description="CobQ/CobB/MinD/ParA nucleotide binding" evidence="5">
    <location>
        <begin position="31"/>
        <end position="243"/>
    </location>
</feature>
<dbReference type="CDD" id="cd02038">
    <property type="entry name" value="FlhG-like"/>
    <property type="match status" value="1"/>
</dbReference>
<keyword evidence="7" id="KW-1185">Reference proteome</keyword>
<evidence type="ECO:0000256" key="2">
    <source>
        <dbReference type="ARBA" id="ARBA00022840"/>
    </source>
</evidence>
<evidence type="ECO:0000313" key="7">
    <source>
        <dbReference type="Proteomes" id="UP000295765"/>
    </source>
</evidence>
<organism evidence="6 7">
    <name type="scientific">Plasticicumulans lactativorans</name>
    <dbReference type="NCBI Taxonomy" id="1133106"/>
    <lineage>
        <taxon>Bacteria</taxon>
        <taxon>Pseudomonadati</taxon>
        <taxon>Pseudomonadota</taxon>
        <taxon>Gammaproteobacteria</taxon>
        <taxon>Candidatus Competibacteraceae</taxon>
        <taxon>Plasticicumulans</taxon>
    </lineage>
</organism>
<dbReference type="InterPro" id="IPR025501">
    <property type="entry name" value="MinD_FleN"/>
</dbReference>
<dbReference type="SUPFAM" id="SSF52540">
    <property type="entry name" value="P-loop containing nucleoside triphosphate hydrolases"/>
    <property type="match status" value="1"/>
</dbReference>
<dbReference type="OrthoDB" id="9816297at2"/>
<dbReference type="RefSeq" id="WP_132544569.1">
    <property type="nucleotide sequence ID" value="NZ_SLWY01000018.1"/>
</dbReference>
<keyword evidence="6" id="KW-0966">Cell projection</keyword>
<keyword evidence="6" id="KW-0282">Flagellum</keyword>
<dbReference type="AlphaFoldDB" id="A0A4R2L225"/>
<dbReference type="EMBL" id="SLWY01000018">
    <property type="protein sequence ID" value="TCO79682.1"/>
    <property type="molecule type" value="Genomic_DNA"/>
</dbReference>
<evidence type="ECO:0000256" key="1">
    <source>
        <dbReference type="ARBA" id="ARBA00022741"/>
    </source>
</evidence>
<keyword evidence="2 3" id="KW-0067">ATP-binding</keyword>
<protein>
    <submittedName>
        <fullName evidence="6">Flagellar biosynthesis protein FlhG</fullName>
    </submittedName>
</protein>
<proteinExistence type="predicted"/>
<dbReference type="Proteomes" id="UP000295765">
    <property type="component" value="Unassembled WGS sequence"/>
</dbReference>
<feature type="region of interest" description="Disordered" evidence="4">
    <location>
        <begin position="1"/>
        <end position="22"/>
    </location>
</feature>
<dbReference type="Gene3D" id="3.40.50.300">
    <property type="entry name" value="P-loop containing nucleotide triphosphate hydrolases"/>
    <property type="match status" value="1"/>
</dbReference>
<keyword evidence="6" id="KW-0969">Cilium</keyword>
<dbReference type="Pfam" id="PF01656">
    <property type="entry name" value="CbiA"/>
    <property type="match status" value="1"/>
</dbReference>
<name>A0A4R2L225_9GAMM</name>
<dbReference type="InterPro" id="IPR033875">
    <property type="entry name" value="FlhG"/>
</dbReference>
<feature type="binding site" evidence="3">
    <location>
        <begin position="37"/>
        <end position="44"/>
    </location>
    <ligand>
        <name>ATP</name>
        <dbReference type="ChEBI" id="CHEBI:30616"/>
    </ligand>
</feature>
<reference evidence="6 7" key="1">
    <citation type="submission" date="2019-03" db="EMBL/GenBank/DDBJ databases">
        <title>Genomic Encyclopedia of Type Strains, Phase IV (KMG-IV): sequencing the most valuable type-strain genomes for metagenomic binning, comparative biology and taxonomic classification.</title>
        <authorList>
            <person name="Goeker M."/>
        </authorList>
    </citation>
    <scope>NUCLEOTIDE SEQUENCE [LARGE SCALE GENOMIC DNA]</scope>
    <source>
        <strain evidence="6 7">DSM 25287</strain>
    </source>
</reference>
<keyword evidence="1 3" id="KW-0547">Nucleotide-binding</keyword>
<comment type="caution">
    <text evidence="6">The sequence shown here is derived from an EMBL/GenBank/DDBJ whole genome shotgun (WGS) entry which is preliminary data.</text>
</comment>
<evidence type="ECO:0000256" key="3">
    <source>
        <dbReference type="PIRSR" id="PIRSR003092-1"/>
    </source>
</evidence>
<dbReference type="GO" id="GO:0009898">
    <property type="term" value="C:cytoplasmic side of plasma membrane"/>
    <property type="evidence" value="ECO:0007669"/>
    <property type="project" value="TreeGrafter"/>
</dbReference>
<dbReference type="GO" id="GO:0005829">
    <property type="term" value="C:cytosol"/>
    <property type="evidence" value="ECO:0007669"/>
    <property type="project" value="TreeGrafter"/>
</dbReference>
<evidence type="ECO:0000259" key="5">
    <source>
        <dbReference type="Pfam" id="PF01656"/>
    </source>
</evidence>
<dbReference type="GO" id="GO:0005524">
    <property type="term" value="F:ATP binding"/>
    <property type="evidence" value="ECO:0007669"/>
    <property type="project" value="UniProtKB-KW"/>
</dbReference>
<dbReference type="PANTHER" id="PTHR43384">
    <property type="entry name" value="SEPTUM SITE-DETERMINING PROTEIN MIND HOMOLOG, CHLOROPLASTIC-RELATED"/>
    <property type="match status" value="1"/>
</dbReference>
<dbReference type="GO" id="GO:0051782">
    <property type="term" value="P:negative regulation of cell division"/>
    <property type="evidence" value="ECO:0007669"/>
    <property type="project" value="TreeGrafter"/>
</dbReference>
<dbReference type="InterPro" id="IPR027417">
    <property type="entry name" value="P-loop_NTPase"/>
</dbReference>
<dbReference type="GO" id="GO:0016887">
    <property type="term" value="F:ATP hydrolysis activity"/>
    <property type="evidence" value="ECO:0007669"/>
    <property type="project" value="TreeGrafter"/>
</dbReference>
<dbReference type="FunFam" id="3.40.50.300:FF:000158">
    <property type="entry name" value="Site-determining protein"/>
    <property type="match status" value="1"/>
</dbReference>
<dbReference type="PIRSF" id="PIRSF003092">
    <property type="entry name" value="MinD"/>
    <property type="match status" value="1"/>
</dbReference>
<sequence>MPVSDATALRAGEQAAGLRRPATGPRPVRVVCVASGKGGVGKTSVTVNLALALAHLGRRVLVLDADLGLANVDVLLGLHPVYTLADVLDGVRTLTEVMLDAPLGVKIIPASSGIKRMAELSPAEHAGVIGAFSELDDHYDVLLVDSAAGISDSVITFARASQEVVVVVCNEPASLTDAYALIKLLSRDYGVQRFHVLANRVGGPREGRELFDKLVKVSDRFLDVTLDYMGAVPEDPQLRKAVQMQQAVFEAFPGARSALAFARLAEGLDRWPLPAAPSGHLQFFLERLVAAEAR</sequence>
<dbReference type="InterPro" id="IPR002586">
    <property type="entry name" value="CobQ/CobB/MinD/ParA_Nub-bd_dom"/>
</dbReference>
<evidence type="ECO:0000256" key="4">
    <source>
        <dbReference type="SAM" id="MobiDB-lite"/>
    </source>
</evidence>
<accession>A0A4R2L225</accession>
<gene>
    <name evidence="6" type="ORF">EV699_11868</name>
</gene>
<dbReference type="InterPro" id="IPR050625">
    <property type="entry name" value="ParA/MinD_ATPase"/>
</dbReference>
<dbReference type="PANTHER" id="PTHR43384:SF4">
    <property type="entry name" value="CELLULOSE BIOSYNTHESIS PROTEIN BCSQ-RELATED"/>
    <property type="match status" value="1"/>
</dbReference>